<dbReference type="Proteomes" id="UP001375539">
    <property type="component" value="Unassembled WGS sequence"/>
</dbReference>
<name>A0ACC6QBA9_9ACTN</name>
<proteinExistence type="predicted"/>
<comment type="caution">
    <text evidence="1">The sequence shown here is derived from an EMBL/GenBank/DDBJ whole genome shotgun (WGS) entry which is preliminary data.</text>
</comment>
<keyword evidence="2" id="KW-1185">Reference proteome</keyword>
<gene>
    <name evidence="1" type="ORF">WKI58_04110</name>
</gene>
<dbReference type="EMBL" id="JBBKAI010000002">
    <property type="protein sequence ID" value="MEJ8655718.1"/>
    <property type="molecule type" value="Genomic_DNA"/>
</dbReference>
<reference evidence="1" key="1">
    <citation type="submission" date="2024-03" db="EMBL/GenBank/DDBJ databases">
        <title>Novel Streptomyces species of biotechnological and ecological value are a feature of Machair soil.</title>
        <authorList>
            <person name="Prole J.R."/>
            <person name="Goodfellow M."/>
            <person name="Allenby N."/>
            <person name="Ward A.C."/>
        </authorList>
    </citation>
    <scope>NUCLEOTIDE SEQUENCE</scope>
    <source>
        <strain evidence="1">MS1.AVA.4</strain>
    </source>
</reference>
<accession>A0ACC6QBA9</accession>
<evidence type="ECO:0000313" key="1">
    <source>
        <dbReference type="EMBL" id="MEJ8655718.1"/>
    </source>
</evidence>
<protein>
    <submittedName>
        <fullName evidence="1">Uncharacterized protein</fullName>
    </submittedName>
</protein>
<organism evidence="1 2">
    <name type="scientific">Streptomyces pratisoli</name>
    <dbReference type="NCBI Taxonomy" id="3139917"/>
    <lineage>
        <taxon>Bacteria</taxon>
        <taxon>Bacillati</taxon>
        <taxon>Actinomycetota</taxon>
        <taxon>Actinomycetes</taxon>
        <taxon>Kitasatosporales</taxon>
        <taxon>Streptomycetaceae</taxon>
        <taxon>Streptomyces</taxon>
    </lineage>
</organism>
<sequence>MSTTYYEIMTTDLGRLTTAATQWEAMAGELGKVETRYRDSVQKISMGPSWAGVSAGVAQTNFAATRYEYSAAQIQAKAVASLLRDAHEKFTDLRKKLESARDDAIAAGMTVSEQGHVAFDGARLTQSERSAYHHHPDGEALIRESVASWQRHIDDRVKVFSEADRSVRTALAAAVVDSNKDAFGKGNDATLNGFNAHAERDLAKATAAAKAKDATTTTDGWKPEGKADLTGPGAEFKVTGPKYGKEGSVKAAADLFHATAEGSLTDGNWKLSGVADGYGGARATANFGATDAGLVGKAEASAGLRGLAEGRAEYGPYAGVYGRAEGFAGAEASAGLKVGKEGVSVNAKAFAGAKGSVAGGVEAAGIGIGGTAEGWAGPGAEAKWGFEKNDDGVYKFGGKVGLSPALGGAVGLEFTVDPDKVGKSVADAADAVGGFVGDGADALGDTAGSVRNTVGGWLS</sequence>
<evidence type="ECO:0000313" key="2">
    <source>
        <dbReference type="Proteomes" id="UP001375539"/>
    </source>
</evidence>